<dbReference type="Pfam" id="PF02608">
    <property type="entry name" value="Bmp"/>
    <property type="match status" value="1"/>
</dbReference>
<reference evidence="8 9" key="1">
    <citation type="journal article" date="2019" name="Int. J. Syst. Evol. Microbiol.">
        <title>The Global Catalogue of Microorganisms (GCM) 10K type strain sequencing project: providing services to taxonomists for standard genome sequencing and annotation.</title>
        <authorList>
            <consortium name="The Broad Institute Genomics Platform"/>
            <consortium name="The Broad Institute Genome Sequencing Center for Infectious Disease"/>
            <person name="Wu L."/>
            <person name="Ma J."/>
        </authorList>
    </citation>
    <scope>NUCLEOTIDE SEQUENCE [LARGE SCALE GENOMIC DNA]</scope>
    <source>
        <strain evidence="8 9">JCM 11896</strain>
    </source>
</reference>
<keyword evidence="4" id="KW-0472">Membrane</keyword>
<accession>A0ABN1Y9F6</accession>
<gene>
    <name evidence="8" type="ORF">GCM10009613_60240</name>
</gene>
<keyword evidence="2" id="KW-1003">Cell membrane</keyword>
<comment type="caution">
    <text evidence="8">The sequence shown here is derived from an EMBL/GenBank/DDBJ whole genome shotgun (WGS) entry which is preliminary data.</text>
</comment>
<evidence type="ECO:0000256" key="6">
    <source>
        <dbReference type="SAM" id="SignalP"/>
    </source>
</evidence>
<feature type="signal peptide" evidence="6">
    <location>
        <begin position="1"/>
        <end position="31"/>
    </location>
</feature>
<keyword evidence="3 6" id="KW-0732">Signal</keyword>
<dbReference type="InterPro" id="IPR050957">
    <property type="entry name" value="BMP_lipoprotein"/>
</dbReference>
<proteinExistence type="predicted"/>
<dbReference type="InterPro" id="IPR003760">
    <property type="entry name" value="PnrA-like"/>
</dbReference>
<keyword evidence="9" id="KW-1185">Reference proteome</keyword>
<protein>
    <submittedName>
        <fullName evidence="8">BMP family ABC transporter substrate-binding protein</fullName>
    </submittedName>
</protein>
<evidence type="ECO:0000256" key="2">
    <source>
        <dbReference type="ARBA" id="ARBA00022475"/>
    </source>
</evidence>
<dbReference type="EMBL" id="BAAAJK010000053">
    <property type="protein sequence ID" value="GAA1401622.1"/>
    <property type="molecule type" value="Genomic_DNA"/>
</dbReference>
<dbReference type="PROSITE" id="PS51257">
    <property type="entry name" value="PROKAR_LIPOPROTEIN"/>
    <property type="match status" value="1"/>
</dbReference>
<dbReference type="PANTHER" id="PTHR34296">
    <property type="entry name" value="TRANSCRIPTIONAL ACTIVATOR PROTEIN MED"/>
    <property type="match status" value="1"/>
</dbReference>
<dbReference type="Proteomes" id="UP001501414">
    <property type="component" value="Unassembled WGS sequence"/>
</dbReference>
<evidence type="ECO:0000256" key="4">
    <source>
        <dbReference type="ARBA" id="ARBA00023136"/>
    </source>
</evidence>
<keyword evidence="5" id="KW-0449">Lipoprotein</keyword>
<evidence type="ECO:0000256" key="1">
    <source>
        <dbReference type="ARBA" id="ARBA00004236"/>
    </source>
</evidence>
<sequence>MRNNQRIGRRSRFATAIAVGAVAALALSGCARDTGGGGGAAQGECERVAPPSVPAASAQPAPEAAPADASALRVGLAYDIGGRGDASFNDAAAAGLDRAVEELGLVRENTREATAQPGESEDAGTTRLRQLAQGGFNPVIAVGFNYANGVQTVATEFPDTQFAIVDDDTVDLPNVTPLVFAEEQGSFLVGVAAALKTETCRVGFIGGVDSPLIQKFDAGYEQGAQAVAPDIQIDSAYISPAGDFTGFNDATRGTEIAAGQYDGGADISFAAAGQSNQGVFAAAQTAGQRAIGVDSDQYNSPQLTAVRDVIMTSMIKRVDVAVYDYVNAVAGNTVDSLPERFDLANDGVGYSTSGGFVDDITPQLEAYRAAIIAGEIEVQSTK</sequence>
<name>A0ABN1Y9F6_9PSEU</name>
<feature type="domain" description="ABC transporter substrate-binding protein PnrA-like" evidence="7">
    <location>
        <begin position="79"/>
        <end position="381"/>
    </location>
</feature>
<comment type="subcellular location">
    <subcellularLocation>
        <location evidence="1">Cell membrane</location>
    </subcellularLocation>
</comment>
<dbReference type="CDD" id="cd06354">
    <property type="entry name" value="PBP1_PrnA-like"/>
    <property type="match status" value="1"/>
</dbReference>
<evidence type="ECO:0000256" key="5">
    <source>
        <dbReference type="ARBA" id="ARBA00023288"/>
    </source>
</evidence>
<evidence type="ECO:0000313" key="8">
    <source>
        <dbReference type="EMBL" id="GAA1401622.1"/>
    </source>
</evidence>
<dbReference type="Gene3D" id="3.40.50.2300">
    <property type="match status" value="2"/>
</dbReference>
<organism evidence="8 9">
    <name type="scientific">Pseudonocardia kongjuensis</name>
    <dbReference type="NCBI Taxonomy" id="102227"/>
    <lineage>
        <taxon>Bacteria</taxon>
        <taxon>Bacillati</taxon>
        <taxon>Actinomycetota</taxon>
        <taxon>Actinomycetes</taxon>
        <taxon>Pseudonocardiales</taxon>
        <taxon>Pseudonocardiaceae</taxon>
        <taxon>Pseudonocardia</taxon>
    </lineage>
</organism>
<dbReference type="PANTHER" id="PTHR34296:SF2">
    <property type="entry name" value="ABC TRANSPORTER GUANOSINE-BINDING PROTEIN NUPN"/>
    <property type="match status" value="1"/>
</dbReference>
<evidence type="ECO:0000256" key="3">
    <source>
        <dbReference type="ARBA" id="ARBA00022729"/>
    </source>
</evidence>
<evidence type="ECO:0000313" key="9">
    <source>
        <dbReference type="Proteomes" id="UP001501414"/>
    </source>
</evidence>
<feature type="chain" id="PRO_5047239311" evidence="6">
    <location>
        <begin position="32"/>
        <end position="382"/>
    </location>
</feature>
<evidence type="ECO:0000259" key="7">
    <source>
        <dbReference type="Pfam" id="PF02608"/>
    </source>
</evidence>